<evidence type="ECO:0000256" key="4">
    <source>
        <dbReference type="RuleBase" id="RU003690"/>
    </source>
</evidence>
<protein>
    <submittedName>
        <fullName evidence="5">Beta-glucosidase 10</fullName>
    </submittedName>
</protein>
<dbReference type="Gene3D" id="3.20.20.80">
    <property type="entry name" value="Glycosidases"/>
    <property type="match status" value="1"/>
</dbReference>
<accession>A0AAE1L921</accession>
<dbReference type="InterPro" id="IPR017853">
    <property type="entry name" value="GH"/>
</dbReference>
<evidence type="ECO:0000256" key="1">
    <source>
        <dbReference type="ARBA" id="ARBA00010838"/>
    </source>
</evidence>
<dbReference type="GO" id="GO:0005975">
    <property type="term" value="P:carbohydrate metabolic process"/>
    <property type="evidence" value="ECO:0007669"/>
    <property type="project" value="InterPro"/>
</dbReference>
<evidence type="ECO:0000256" key="3">
    <source>
        <dbReference type="ARBA" id="ARBA00023295"/>
    </source>
</evidence>
<sequence length="119" mass="13849">VYRFSFSWSRILPDGDASNPNMEGVAFYHNLINEIIKQNLTPIGTVYHFDHPQVLEDQFRGWQSREMIDKFRDYARFVFKEYGSKVQNSLSTCDNRFRLIVVHIAYPSGGLLRAQGEEG</sequence>
<evidence type="ECO:0000256" key="2">
    <source>
        <dbReference type="ARBA" id="ARBA00022801"/>
    </source>
</evidence>
<comment type="caution">
    <text evidence="5">The sequence shown here is derived from an EMBL/GenBank/DDBJ whole genome shotgun (WGS) entry which is preliminary data.</text>
</comment>
<dbReference type="Pfam" id="PF00232">
    <property type="entry name" value="Glyco_hydro_1"/>
    <property type="match status" value="1"/>
</dbReference>
<evidence type="ECO:0000313" key="5">
    <source>
        <dbReference type="EMBL" id="KAK3910775.1"/>
    </source>
</evidence>
<proteinExistence type="inferred from homology"/>
<feature type="non-terminal residue" evidence="5">
    <location>
        <position position="119"/>
    </location>
</feature>
<dbReference type="GO" id="GO:0008422">
    <property type="term" value="F:beta-glucosidase activity"/>
    <property type="evidence" value="ECO:0007669"/>
    <property type="project" value="TreeGrafter"/>
</dbReference>
<reference evidence="5" key="2">
    <citation type="journal article" date="2023" name="BMC Genomics">
        <title>Pest status, molecular evolution, and epigenetic factors derived from the genome assembly of Frankliniella fusca, a thysanopteran phytovirus vector.</title>
        <authorList>
            <person name="Catto M.A."/>
            <person name="Labadie P.E."/>
            <person name="Jacobson A.L."/>
            <person name="Kennedy G.G."/>
            <person name="Srinivasan R."/>
            <person name="Hunt B.G."/>
        </authorList>
    </citation>
    <scope>NUCLEOTIDE SEQUENCE</scope>
    <source>
        <strain evidence="5">PL_HMW_Pooled</strain>
    </source>
</reference>
<dbReference type="EMBL" id="JAHWGI010000195">
    <property type="protein sequence ID" value="KAK3910775.1"/>
    <property type="molecule type" value="Genomic_DNA"/>
</dbReference>
<gene>
    <name evidence="5" type="ORF">KUF71_004263</name>
</gene>
<comment type="similarity">
    <text evidence="1 4">Belongs to the glycosyl hydrolase 1 family.</text>
</comment>
<evidence type="ECO:0000313" key="6">
    <source>
        <dbReference type="Proteomes" id="UP001219518"/>
    </source>
</evidence>
<dbReference type="InterPro" id="IPR001360">
    <property type="entry name" value="Glyco_hydro_1"/>
</dbReference>
<dbReference type="AlphaFoldDB" id="A0AAE1L921"/>
<dbReference type="Proteomes" id="UP001219518">
    <property type="component" value="Unassembled WGS sequence"/>
</dbReference>
<dbReference type="SUPFAM" id="SSF51445">
    <property type="entry name" value="(Trans)glycosidases"/>
    <property type="match status" value="1"/>
</dbReference>
<reference evidence="5" key="1">
    <citation type="submission" date="2021-07" db="EMBL/GenBank/DDBJ databases">
        <authorList>
            <person name="Catto M.A."/>
            <person name="Jacobson A."/>
            <person name="Kennedy G."/>
            <person name="Labadie P."/>
            <person name="Hunt B.G."/>
            <person name="Srinivasan R."/>
        </authorList>
    </citation>
    <scope>NUCLEOTIDE SEQUENCE</scope>
    <source>
        <strain evidence="5">PL_HMW_Pooled</strain>
        <tissue evidence="5">Head</tissue>
    </source>
</reference>
<keyword evidence="3" id="KW-0326">Glycosidase</keyword>
<keyword evidence="2" id="KW-0378">Hydrolase</keyword>
<dbReference type="PANTHER" id="PTHR10353:SF36">
    <property type="entry name" value="LP05116P"/>
    <property type="match status" value="1"/>
</dbReference>
<keyword evidence="6" id="KW-1185">Reference proteome</keyword>
<name>A0AAE1L921_9NEOP</name>
<dbReference type="PANTHER" id="PTHR10353">
    <property type="entry name" value="GLYCOSYL HYDROLASE"/>
    <property type="match status" value="1"/>
</dbReference>
<organism evidence="5 6">
    <name type="scientific">Frankliniella fusca</name>
    <dbReference type="NCBI Taxonomy" id="407009"/>
    <lineage>
        <taxon>Eukaryota</taxon>
        <taxon>Metazoa</taxon>
        <taxon>Ecdysozoa</taxon>
        <taxon>Arthropoda</taxon>
        <taxon>Hexapoda</taxon>
        <taxon>Insecta</taxon>
        <taxon>Pterygota</taxon>
        <taxon>Neoptera</taxon>
        <taxon>Paraneoptera</taxon>
        <taxon>Thysanoptera</taxon>
        <taxon>Terebrantia</taxon>
        <taxon>Thripoidea</taxon>
        <taxon>Thripidae</taxon>
        <taxon>Frankliniella</taxon>
    </lineage>
</organism>